<evidence type="ECO:0000256" key="2">
    <source>
        <dbReference type="ARBA" id="ARBA00004286"/>
    </source>
</evidence>
<name>A0AAW2HGK2_9NEOP</name>
<dbReference type="PROSITE" id="PS51570">
    <property type="entry name" value="SAM_MT43_SUVAR420_2"/>
    <property type="match status" value="1"/>
</dbReference>
<accession>A0AAW2HGK2</accession>
<dbReference type="AlphaFoldDB" id="A0AAW2HGK2"/>
<dbReference type="GO" id="GO:0005634">
    <property type="term" value="C:nucleus"/>
    <property type="evidence" value="ECO:0007669"/>
    <property type="project" value="UniProtKB-SubCell"/>
</dbReference>
<dbReference type="GO" id="GO:0032259">
    <property type="term" value="P:methylation"/>
    <property type="evidence" value="ECO:0007669"/>
    <property type="project" value="UniProtKB-KW"/>
</dbReference>
<sequence>MVIDNHRTGGSGMTPRELSENDDLATSLVLDPYLGFQTHKMNIRYRPLKVNKDELKSIVEEFIKSQNYTRACKKLLSGEWVSRSPKRHNHGLQEHIYRYLRVFDQDSGFVIEPCYRYTLEGQKGAKISATKKWFKNDKISRLVGCIAELTEEEESQLLYPGKNDFSVMYSCRKNCAQLWLGPAAFINHDCRANCKFVATGRDTACVKVLRDIEVGEEITCFYGEDFFGDGNCFCECRTCERRETGAFKKGNKHDDLNSGYRLRETDNRINRTKSREQEAASNVLPLSLKELRQKGLTKYDAEMLIAQGCNFVDSEGLQTRQKLEKKSSNVQNRKRARGEDEPAPQPLIPKRNKISDYELKSLDSKVNYDKRSDQSVKRNLRSSMDSSKNGVGILEELEKSLNLVSDGQKEVSHSEESPESSSSCERTPTKNGRIKLFFKIKRSPIIDDLIESGNLMTNPFEREYEVLRIDSQDSFEFQSKPDFDSEESGDLKESDLDHGIYQDEESRDFDFGYRKKEEEDEEELRRRKYERKKRSKEKKREKRRKKLSEVGLDNDGDSGFSSSRDGHGKLPEEVLPRPPMKRLRLILGSETRTIEIPTVS</sequence>
<keyword evidence="7" id="KW-0808">Transferase</keyword>
<dbReference type="CDD" id="cd19186">
    <property type="entry name" value="SET_Suv4-20"/>
    <property type="match status" value="1"/>
</dbReference>
<evidence type="ECO:0000256" key="9">
    <source>
        <dbReference type="ARBA" id="ARBA00022853"/>
    </source>
</evidence>
<evidence type="ECO:0000256" key="10">
    <source>
        <dbReference type="ARBA" id="ARBA00023015"/>
    </source>
</evidence>
<evidence type="ECO:0000256" key="14">
    <source>
        <dbReference type="ARBA" id="ARBA00052814"/>
    </source>
</evidence>
<evidence type="ECO:0000256" key="15">
    <source>
        <dbReference type="ARBA" id="ARBA00071597"/>
    </source>
</evidence>
<feature type="compositionally biased region" description="Basic and acidic residues" evidence="16">
    <location>
        <begin position="508"/>
        <end position="517"/>
    </location>
</feature>
<evidence type="ECO:0000256" key="4">
    <source>
        <dbReference type="ARBA" id="ARBA00022454"/>
    </source>
</evidence>
<evidence type="ECO:0000256" key="1">
    <source>
        <dbReference type="ARBA" id="ARBA00004123"/>
    </source>
</evidence>
<feature type="region of interest" description="Disordered" evidence="16">
    <location>
        <begin position="477"/>
        <end position="600"/>
    </location>
</feature>
<dbReference type="PROSITE" id="PS50280">
    <property type="entry name" value="SET"/>
    <property type="match status" value="1"/>
</dbReference>
<gene>
    <name evidence="18" type="ORF">PYX00_010648</name>
</gene>
<dbReference type="FunFam" id="1.10.10.1700:FF:000001">
    <property type="entry name" value="Histone-lysine N-methyltransferase"/>
    <property type="match status" value="1"/>
</dbReference>
<dbReference type="Gene3D" id="1.10.10.1700">
    <property type="entry name" value="Histone-lysine N-methyltransferase"/>
    <property type="match status" value="1"/>
</dbReference>
<dbReference type="InterPro" id="IPR046341">
    <property type="entry name" value="SET_dom_sf"/>
</dbReference>
<evidence type="ECO:0000256" key="16">
    <source>
        <dbReference type="SAM" id="MobiDB-lite"/>
    </source>
</evidence>
<dbReference type="EMBL" id="JARGDH010000005">
    <property type="protein sequence ID" value="KAL0268839.1"/>
    <property type="molecule type" value="Genomic_DNA"/>
</dbReference>
<comment type="catalytic activity">
    <reaction evidence="13">
        <text>N(6)-methyl-L-lysyl(20)-[histone H4] + S-adenosyl-L-methionine = N(6),N(6)-dimethyl-L-lysyl(20)-[histone H4] + S-adenosyl-L-homocysteine + H(+)</text>
        <dbReference type="Rhea" id="RHEA:60348"/>
        <dbReference type="Rhea" id="RHEA-COMP:15555"/>
        <dbReference type="Rhea" id="RHEA-COMP:15556"/>
        <dbReference type="ChEBI" id="CHEBI:15378"/>
        <dbReference type="ChEBI" id="CHEBI:57856"/>
        <dbReference type="ChEBI" id="CHEBI:59789"/>
        <dbReference type="ChEBI" id="CHEBI:61929"/>
        <dbReference type="ChEBI" id="CHEBI:61976"/>
        <dbReference type="EC" id="2.1.1.362"/>
    </reaction>
</comment>
<dbReference type="SUPFAM" id="SSF82199">
    <property type="entry name" value="SET domain"/>
    <property type="match status" value="1"/>
</dbReference>
<dbReference type="Gene3D" id="2.170.270.10">
    <property type="entry name" value="SET domain"/>
    <property type="match status" value="1"/>
</dbReference>
<dbReference type="PANTHER" id="PTHR12977:SF4">
    <property type="entry name" value="HISTONE-LYSINE N-METHYLTRANSFERASE KMT5B"/>
    <property type="match status" value="1"/>
</dbReference>
<dbReference type="EC" id="2.1.1.362" evidence="3"/>
<feature type="compositionally biased region" description="Basic and acidic residues" evidence="16">
    <location>
        <begin position="564"/>
        <end position="575"/>
    </location>
</feature>
<proteinExistence type="predicted"/>
<feature type="region of interest" description="Disordered" evidence="16">
    <location>
        <begin position="404"/>
        <end position="429"/>
    </location>
</feature>
<evidence type="ECO:0000256" key="7">
    <source>
        <dbReference type="ARBA" id="ARBA00022679"/>
    </source>
</evidence>
<evidence type="ECO:0000256" key="11">
    <source>
        <dbReference type="ARBA" id="ARBA00023163"/>
    </source>
</evidence>
<keyword evidence="11" id="KW-0804">Transcription</keyword>
<feature type="compositionally biased region" description="Low complexity" evidence="16">
    <location>
        <begin position="549"/>
        <end position="563"/>
    </location>
</feature>
<feature type="domain" description="SET" evidence="17">
    <location>
        <begin position="112"/>
        <end position="223"/>
    </location>
</feature>
<keyword evidence="10" id="KW-0805">Transcription regulation</keyword>
<feature type="region of interest" description="Disordered" evidence="16">
    <location>
        <begin position="322"/>
        <end position="391"/>
    </location>
</feature>
<evidence type="ECO:0000259" key="17">
    <source>
        <dbReference type="PROSITE" id="PS50280"/>
    </source>
</evidence>
<feature type="compositionally biased region" description="Basic residues" evidence="16">
    <location>
        <begin position="526"/>
        <end position="546"/>
    </location>
</feature>
<dbReference type="FunFam" id="2.170.270.10:FF:000006">
    <property type="entry name" value="Histone-lysine N-methyltransferase"/>
    <property type="match status" value="1"/>
</dbReference>
<dbReference type="InterPro" id="IPR025790">
    <property type="entry name" value="Suv4-20_animal"/>
</dbReference>
<reference evidence="18" key="1">
    <citation type="journal article" date="2024" name="Gigascience">
        <title>Chromosome-level genome of the poultry shaft louse Menopon gallinae provides insight into the host-switching and adaptive evolution of parasitic lice.</title>
        <authorList>
            <person name="Xu Y."/>
            <person name="Ma L."/>
            <person name="Liu S."/>
            <person name="Liang Y."/>
            <person name="Liu Q."/>
            <person name="He Z."/>
            <person name="Tian L."/>
            <person name="Duan Y."/>
            <person name="Cai W."/>
            <person name="Li H."/>
            <person name="Song F."/>
        </authorList>
    </citation>
    <scope>NUCLEOTIDE SEQUENCE</scope>
    <source>
        <strain evidence="18">Cailab_2023a</strain>
    </source>
</reference>
<keyword evidence="6" id="KW-0489">Methyltransferase</keyword>
<comment type="caution">
    <text evidence="18">The sequence shown here is derived from an EMBL/GenBank/DDBJ whole genome shotgun (WGS) entry which is preliminary data.</text>
</comment>
<organism evidence="18">
    <name type="scientific">Menopon gallinae</name>
    <name type="common">poultry shaft louse</name>
    <dbReference type="NCBI Taxonomy" id="328185"/>
    <lineage>
        <taxon>Eukaryota</taxon>
        <taxon>Metazoa</taxon>
        <taxon>Ecdysozoa</taxon>
        <taxon>Arthropoda</taxon>
        <taxon>Hexapoda</taxon>
        <taxon>Insecta</taxon>
        <taxon>Pterygota</taxon>
        <taxon>Neoptera</taxon>
        <taxon>Paraneoptera</taxon>
        <taxon>Psocodea</taxon>
        <taxon>Troctomorpha</taxon>
        <taxon>Phthiraptera</taxon>
        <taxon>Amblycera</taxon>
        <taxon>Menoponidae</taxon>
        <taxon>Menopon</taxon>
    </lineage>
</organism>
<dbReference type="GO" id="GO:0140941">
    <property type="term" value="F:histone H4K20me methyltransferase activity"/>
    <property type="evidence" value="ECO:0007669"/>
    <property type="project" value="UniProtKB-EC"/>
</dbReference>
<dbReference type="InterPro" id="IPR044426">
    <property type="entry name" value="Suv4-20_SET"/>
</dbReference>
<protein>
    <recommendedName>
        <fullName evidence="15">Histone-lysine N-methyltransferase Suv4-20</fullName>
        <ecNumber evidence="3">2.1.1.362</ecNumber>
    </recommendedName>
</protein>
<evidence type="ECO:0000256" key="5">
    <source>
        <dbReference type="ARBA" id="ARBA00022491"/>
    </source>
</evidence>
<keyword evidence="12" id="KW-0539">Nucleus</keyword>
<dbReference type="SMART" id="SM00317">
    <property type="entry name" value="SET"/>
    <property type="match status" value="1"/>
</dbReference>
<keyword evidence="5" id="KW-0678">Repressor</keyword>
<evidence type="ECO:0000256" key="13">
    <source>
        <dbReference type="ARBA" id="ARBA00051837"/>
    </source>
</evidence>
<evidence type="ECO:0000256" key="3">
    <source>
        <dbReference type="ARBA" id="ARBA00012188"/>
    </source>
</evidence>
<dbReference type="InterPro" id="IPR001214">
    <property type="entry name" value="SET_dom"/>
</dbReference>
<dbReference type="GO" id="GO:0005694">
    <property type="term" value="C:chromosome"/>
    <property type="evidence" value="ECO:0007669"/>
    <property type="project" value="UniProtKB-SubCell"/>
</dbReference>
<evidence type="ECO:0000256" key="6">
    <source>
        <dbReference type="ARBA" id="ARBA00022603"/>
    </source>
</evidence>
<dbReference type="InterPro" id="IPR039977">
    <property type="entry name" value="Suv4-20/Set9"/>
</dbReference>
<feature type="compositionally biased region" description="Basic and acidic residues" evidence="16">
    <location>
        <begin position="407"/>
        <end position="416"/>
    </location>
</feature>
<dbReference type="InterPro" id="IPR041938">
    <property type="entry name" value="Hist-Lys_N-MTase_N"/>
</dbReference>
<comment type="catalytic activity">
    <reaction evidence="14">
        <text>N(6),N(6)-dimethyl-L-lysyl(20)-[histone H4] + S-adenosyl-L-methionine = N(6),N(6),N(6)-trimethyl-L-lysyl(20)-[histone H4] + S-adenosyl-L-homocysteine + H(+)</text>
        <dbReference type="Rhea" id="RHEA:61992"/>
        <dbReference type="Rhea" id="RHEA-COMP:15556"/>
        <dbReference type="Rhea" id="RHEA-COMP:15998"/>
        <dbReference type="ChEBI" id="CHEBI:15378"/>
        <dbReference type="ChEBI" id="CHEBI:57856"/>
        <dbReference type="ChEBI" id="CHEBI:59789"/>
        <dbReference type="ChEBI" id="CHEBI:61961"/>
        <dbReference type="ChEBI" id="CHEBI:61976"/>
    </reaction>
</comment>
<dbReference type="PANTHER" id="PTHR12977">
    <property type="entry name" value="SUPPRESSOR OF VARIEGATION 4-20-RELATED"/>
    <property type="match status" value="1"/>
</dbReference>
<keyword evidence="4" id="KW-0158">Chromosome</keyword>
<evidence type="ECO:0000256" key="8">
    <source>
        <dbReference type="ARBA" id="ARBA00022691"/>
    </source>
</evidence>
<keyword evidence="9" id="KW-0156">Chromatin regulator</keyword>
<evidence type="ECO:0000256" key="12">
    <source>
        <dbReference type="ARBA" id="ARBA00023242"/>
    </source>
</evidence>
<feature type="compositionally biased region" description="Basic and acidic residues" evidence="16">
    <location>
        <begin position="479"/>
        <end position="501"/>
    </location>
</feature>
<dbReference type="Pfam" id="PF00856">
    <property type="entry name" value="SET"/>
    <property type="match status" value="1"/>
</dbReference>
<comment type="subcellular location">
    <subcellularLocation>
        <location evidence="2">Chromosome</location>
    </subcellularLocation>
    <subcellularLocation>
        <location evidence="1">Nucleus</location>
    </subcellularLocation>
</comment>
<feature type="compositionally biased region" description="Basic and acidic residues" evidence="16">
    <location>
        <begin position="353"/>
        <end position="376"/>
    </location>
</feature>
<evidence type="ECO:0000313" key="18">
    <source>
        <dbReference type="EMBL" id="KAL0268839.1"/>
    </source>
</evidence>
<keyword evidence="8" id="KW-0949">S-adenosyl-L-methionine</keyword>